<gene>
    <name evidence="3" type="ORF">DPM19_22750</name>
</gene>
<dbReference type="InterPro" id="IPR007111">
    <property type="entry name" value="NACHT_NTPase"/>
</dbReference>
<accession>A0A365H187</accession>
<dbReference type="EMBL" id="QLYX01000011">
    <property type="protein sequence ID" value="RAY12841.1"/>
    <property type="molecule type" value="Genomic_DNA"/>
</dbReference>
<feature type="domain" description="NACHT" evidence="2">
    <location>
        <begin position="121"/>
        <end position="240"/>
    </location>
</feature>
<dbReference type="Pfam" id="PF05729">
    <property type="entry name" value="NACHT"/>
    <property type="match status" value="1"/>
</dbReference>
<dbReference type="Gene3D" id="3.40.50.300">
    <property type="entry name" value="P-loop containing nucleotide triphosphate hydrolases"/>
    <property type="match status" value="1"/>
</dbReference>
<name>A0A365H187_9ACTN</name>
<protein>
    <recommendedName>
        <fullName evidence="2">NACHT domain-containing protein</fullName>
    </recommendedName>
</protein>
<dbReference type="InterPro" id="IPR027417">
    <property type="entry name" value="P-loop_NTPase"/>
</dbReference>
<evidence type="ECO:0000313" key="4">
    <source>
        <dbReference type="Proteomes" id="UP000251891"/>
    </source>
</evidence>
<evidence type="ECO:0000259" key="2">
    <source>
        <dbReference type="PROSITE" id="PS50837"/>
    </source>
</evidence>
<sequence length="392" mass="42800">MAGRLRRGRPAVGQSVTHSRVGRDLIQNFTVENVTAEPVQPLDGAVELLAEAVGGRLRRETGYRDIWRPAPLSVRVRSTERPVQALPEVLLGGTVPGRPTRLRLRGDAGEIADLFRGLPHRQLVILGEPGAGKTILAMLLALDLLDDRAPDAPVPVFFSLSSWNPEVRLADWMADRLLADFPDLRERYGHGIAQRLLDAGLVLPVLDGLDEAGRSSRNLVKRLDSAFTRRRGFVLTCRTGEYYTTVEESGEPLSRAVAVEIEPVTAETGAAYLRDVLADAPRWRPVLDRLRAEPDGPLATALATPLMLYLFRVTYTEPENDPAELLDESRSATPAPWSVTCSTRSSRPPTPSTGIRPTRPGRPGGGSARWRTGRVTCSGGTSPPDPRTAARR</sequence>
<proteinExistence type="predicted"/>
<evidence type="ECO:0000256" key="1">
    <source>
        <dbReference type="SAM" id="MobiDB-lite"/>
    </source>
</evidence>
<keyword evidence="4" id="KW-1185">Reference proteome</keyword>
<dbReference type="PROSITE" id="PS50837">
    <property type="entry name" value="NACHT"/>
    <property type="match status" value="1"/>
</dbReference>
<evidence type="ECO:0000313" key="3">
    <source>
        <dbReference type="EMBL" id="RAY12841.1"/>
    </source>
</evidence>
<dbReference type="OrthoDB" id="419058at2"/>
<feature type="region of interest" description="Disordered" evidence="1">
    <location>
        <begin position="322"/>
        <end position="392"/>
    </location>
</feature>
<dbReference type="AlphaFoldDB" id="A0A365H187"/>
<feature type="compositionally biased region" description="Low complexity" evidence="1">
    <location>
        <begin position="340"/>
        <end position="358"/>
    </location>
</feature>
<dbReference type="SUPFAM" id="SSF52540">
    <property type="entry name" value="P-loop containing nucleoside triphosphate hydrolases"/>
    <property type="match status" value="1"/>
</dbReference>
<organism evidence="3 4">
    <name type="scientific">Actinomadura craniellae</name>
    <dbReference type="NCBI Taxonomy" id="2231787"/>
    <lineage>
        <taxon>Bacteria</taxon>
        <taxon>Bacillati</taxon>
        <taxon>Actinomycetota</taxon>
        <taxon>Actinomycetes</taxon>
        <taxon>Streptosporangiales</taxon>
        <taxon>Thermomonosporaceae</taxon>
        <taxon>Actinomadura</taxon>
    </lineage>
</organism>
<dbReference type="RefSeq" id="WP_111870029.1">
    <property type="nucleotide sequence ID" value="NZ_QLYX01000011.1"/>
</dbReference>
<reference evidence="3 4" key="1">
    <citation type="submission" date="2018-06" db="EMBL/GenBank/DDBJ databases">
        <title>Actinomadura craniellae sp. nov. isolated from marine sponge Craniella sp.</title>
        <authorList>
            <person name="Li L."/>
            <person name="Xu Q.H."/>
            <person name="Lin H.W."/>
            <person name="Lu Y.H."/>
        </authorList>
    </citation>
    <scope>NUCLEOTIDE SEQUENCE [LARGE SCALE GENOMIC DNA]</scope>
    <source>
        <strain evidence="3 4">LHW63021</strain>
    </source>
</reference>
<comment type="caution">
    <text evidence="3">The sequence shown here is derived from an EMBL/GenBank/DDBJ whole genome shotgun (WGS) entry which is preliminary data.</text>
</comment>
<dbReference type="Proteomes" id="UP000251891">
    <property type="component" value="Unassembled WGS sequence"/>
</dbReference>